<sequence>MLQVLMWQHLILWLLTTRRTERADFFSSCHIKDGSKYSEGVIREGSLIDLSDDECNDTDQTIHTSTTAKIHLNLTQSESVVL</sequence>
<dbReference type="Proteomes" id="UP000252519">
    <property type="component" value="Unassembled WGS sequence"/>
</dbReference>
<comment type="caution">
    <text evidence="2">The sequence shown here is derived from an EMBL/GenBank/DDBJ whole genome shotgun (WGS) entry which is preliminary data.</text>
</comment>
<evidence type="ECO:0000313" key="3">
    <source>
        <dbReference type="Proteomes" id="UP000252519"/>
    </source>
</evidence>
<keyword evidence="3" id="KW-1185">Reference proteome</keyword>
<keyword evidence="1" id="KW-0732">Signal</keyword>
<feature type="chain" id="PRO_5016787105" description="Secreted protein" evidence="1">
    <location>
        <begin position="24"/>
        <end position="82"/>
    </location>
</feature>
<accession>A0A368GVI6</accession>
<evidence type="ECO:0008006" key="4">
    <source>
        <dbReference type="Google" id="ProtNLM"/>
    </source>
</evidence>
<evidence type="ECO:0000313" key="2">
    <source>
        <dbReference type="EMBL" id="RCN48382.1"/>
    </source>
</evidence>
<reference evidence="2 3" key="1">
    <citation type="submission" date="2014-10" db="EMBL/GenBank/DDBJ databases">
        <title>Draft genome of the hookworm Ancylostoma caninum.</title>
        <authorList>
            <person name="Mitreva M."/>
        </authorList>
    </citation>
    <scope>NUCLEOTIDE SEQUENCE [LARGE SCALE GENOMIC DNA]</scope>
    <source>
        <strain evidence="2 3">Baltimore</strain>
    </source>
</reference>
<protein>
    <recommendedName>
        <fullName evidence="4">Secreted protein</fullName>
    </recommendedName>
</protein>
<name>A0A368GVI6_ANCCA</name>
<organism evidence="2 3">
    <name type="scientific">Ancylostoma caninum</name>
    <name type="common">Dog hookworm</name>
    <dbReference type="NCBI Taxonomy" id="29170"/>
    <lineage>
        <taxon>Eukaryota</taxon>
        <taxon>Metazoa</taxon>
        <taxon>Ecdysozoa</taxon>
        <taxon>Nematoda</taxon>
        <taxon>Chromadorea</taxon>
        <taxon>Rhabditida</taxon>
        <taxon>Rhabditina</taxon>
        <taxon>Rhabditomorpha</taxon>
        <taxon>Strongyloidea</taxon>
        <taxon>Ancylostomatidae</taxon>
        <taxon>Ancylostomatinae</taxon>
        <taxon>Ancylostoma</taxon>
    </lineage>
</organism>
<dbReference type="EMBL" id="JOJR01000047">
    <property type="protein sequence ID" value="RCN48382.1"/>
    <property type="molecule type" value="Genomic_DNA"/>
</dbReference>
<evidence type="ECO:0000256" key="1">
    <source>
        <dbReference type="SAM" id="SignalP"/>
    </source>
</evidence>
<dbReference type="AlphaFoldDB" id="A0A368GVI6"/>
<gene>
    <name evidence="2" type="ORF">ANCCAN_05530</name>
</gene>
<proteinExistence type="predicted"/>
<feature type="signal peptide" evidence="1">
    <location>
        <begin position="1"/>
        <end position="23"/>
    </location>
</feature>